<dbReference type="InterPro" id="IPR001179">
    <property type="entry name" value="PPIase_FKBP_dom"/>
</dbReference>
<evidence type="ECO:0000256" key="7">
    <source>
        <dbReference type="PROSITE-ProRule" id="PRU00277"/>
    </source>
</evidence>
<dbReference type="PROSITE" id="PS50005">
    <property type="entry name" value="TPR"/>
    <property type="match status" value="1"/>
</dbReference>
<evidence type="ECO:0000256" key="2">
    <source>
        <dbReference type="ARBA" id="ARBA00013194"/>
    </source>
</evidence>
<name>A0AAN8S3P8_POLSC</name>
<keyword evidence="3" id="KW-0677">Repeat</keyword>
<dbReference type="InterPro" id="IPR050754">
    <property type="entry name" value="FKBP4/5/8-like"/>
</dbReference>
<dbReference type="FunFam" id="1.25.40.10:FF:000008">
    <property type="entry name" value="Peptidylprolyl isomerase"/>
    <property type="match status" value="1"/>
</dbReference>
<keyword evidence="5 7" id="KW-0697">Rotamase</keyword>
<feature type="compositionally biased region" description="Basic and acidic residues" evidence="9">
    <location>
        <begin position="525"/>
        <end position="535"/>
    </location>
</feature>
<dbReference type="FunFam" id="3.10.50.40:FF:000013">
    <property type="entry name" value="Peptidylprolyl isomerase"/>
    <property type="match status" value="1"/>
</dbReference>
<feature type="compositionally biased region" description="Acidic residues" evidence="9">
    <location>
        <begin position="448"/>
        <end position="458"/>
    </location>
</feature>
<dbReference type="Proteomes" id="UP001372834">
    <property type="component" value="Unassembled WGS sequence"/>
</dbReference>
<dbReference type="Pfam" id="PF13431">
    <property type="entry name" value="TPR_17"/>
    <property type="match status" value="1"/>
</dbReference>
<gene>
    <name evidence="11" type="ORF">RUM43_006476</name>
</gene>
<evidence type="ECO:0000256" key="3">
    <source>
        <dbReference type="ARBA" id="ARBA00022737"/>
    </source>
</evidence>
<keyword evidence="4 8" id="KW-0802">TPR repeat</keyword>
<evidence type="ECO:0000313" key="11">
    <source>
        <dbReference type="EMBL" id="KAK6626170.1"/>
    </source>
</evidence>
<feature type="compositionally biased region" description="Basic and acidic residues" evidence="9">
    <location>
        <begin position="1"/>
        <end position="18"/>
    </location>
</feature>
<proteinExistence type="predicted"/>
<dbReference type="GO" id="GO:0003755">
    <property type="term" value="F:peptidyl-prolyl cis-trans isomerase activity"/>
    <property type="evidence" value="ECO:0007669"/>
    <property type="project" value="UniProtKB-KW"/>
</dbReference>
<evidence type="ECO:0000256" key="8">
    <source>
        <dbReference type="PROSITE-ProRule" id="PRU00339"/>
    </source>
</evidence>
<evidence type="ECO:0000313" key="12">
    <source>
        <dbReference type="Proteomes" id="UP001372834"/>
    </source>
</evidence>
<comment type="caution">
    <text evidence="11">The sequence shown here is derived from an EMBL/GenBank/DDBJ whole genome shotgun (WGS) entry which is preliminary data.</text>
</comment>
<dbReference type="PANTHER" id="PTHR46512">
    <property type="entry name" value="PEPTIDYLPROLYL ISOMERASE"/>
    <property type="match status" value="1"/>
</dbReference>
<dbReference type="InterPro" id="IPR046357">
    <property type="entry name" value="PPIase_dom_sf"/>
</dbReference>
<accession>A0AAN8S3P8</accession>
<dbReference type="SUPFAM" id="SSF54534">
    <property type="entry name" value="FKBP-like"/>
    <property type="match status" value="2"/>
</dbReference>
<evidence type="ECO:0000256" key="4">
    <source>
        <dbReference type="ARBA" id="ARBA00022803"/>
    </source>
</evidence>
<dbReference type="SMART" id="SM00028">
    <property type="entry name" value="TPR"/>
    <property type="match status" value="3"/>
</dbReference>
<reference evidence="11 12" key="1">
    <citation type="submission" date="2023-10" db="EMBL/GenBank/DDBJ databases">
        <title>Genomes of two closely related lineages of the louse Polyplax serrata with different host specificities.</title>
        <authorList>
            <person name="Martinu J."/>
            <person name="Tarabai H."/>
            <person name="Stefka J."/>
            <person name="Hypsa V."/>
        </authorList>
    </citation>
    <scope>NUCLEOTIDE SEQUENCE [LARGE SCALE GENOMIC DNA]</scope>
    <source>
        <strain evidence="11">HR10_N</strain>
    </source>
</reference>
<dbReference type="AlphaFoldDB" id="A0AAN8S3P8"/>
<dbReference type="Pfam" id="PF00254">
    <property type="entry name" value="FKBP_C"/>
    <property type="match status" value="2"/>
</dbReference>
<feature type="region of interest" description="Disordered" evidence="9">
    <location>
        <begin position="480"/>
        <end position="535"/>
    </location>
</feature>
<feature type="region of interest" description="Disordered" evidence="9">
    <location>
        <begin position="1"/>
        <end position="34"/>
    </location>
</feature>
<feature type="compositionally biased region" description="Basic and acidic residues" evidence="9">
    <location>
        <begin position="480"/>
        <end position="510"/>
    </location>
</feature>
<feature type="domain" description="PPIase FKBP-type" evidence="10">
    <location>
        <begin position="170"/>
        <end position="256"/>
    </location>
</feature>
<keyword evidence="6 7" id="KW-0413">Isomerase</keyword>
<feature type="region of interest" description="Disordered" evidence="9">
    <location>
        <begin position="444"/>
        <end position="466"/>
    </location>
</feature>
<evidence type="ECO:0000256" key="5">
    <source>
        <dbReference type="ARBA" id="ARBA00023110"/>
    </source>
</evidence>
<dbReference type="EMBL" id="JAWJWE010000037">
    <property type="protein sequence ID" value="KAK6626170.1"/>
    <property type="molecule type" value="Genomic_DNA"/>
</dbReference>
<comment type="catalytic activity">
    <reaction evidence="1 7">
        <text>[protein]-peptidylproline (omega=180) = [protein]-peptidylproline (omega=0)</text>
        <dbReference type="Rhea" id="RHEA:16237"/>
        <dbReference type="Rhea" id="RHEA-COMP:10747"/>
        <dbReference type="Rhea" id="RHEA-COMP:10748"/>
        <dbReference type="ChEBI" id="CHEBI:83833"/>
        <dbReference type="ChEBI" id="CHEBI:83834"/>
        <dbReference type="EC" id="5.2.1.8"/>
    </reaction>
</comment>
<sequence>MTNQKQKEESGDEVDKAKYSPGPNAVDISPNKDGGVLKEIKEEGKGTALPGTGCTMTVHYRGTLTDGTVFDSSKDSGKPFEFVLGRGNVIKAWDIGVATMKKGEVAVLTCKPEYAYGANGSPPKIPPNSTLIFEITLIDWMAENISKKNDNGILRTIITPGKDYATPKEGALVEVHLTGSYQDKVFEDRDVSFNLGEGSEFNVIKGIEIALLQFKKEEKASLEIISKYAFKEEGHKEFGIPPNATVTYVVELKSFEKTKATWDMDAAEKLAQTKLLKEKATNYFKAEKYSLAAKLYKNMLQYVEEDVGFSDDENKERQALLLAGRLNLGLSYLKLDQHLKAKIECDKALELDPNNVKGLFRRGQASLNMSEPEAAKLDFEAVIRLEPGNKLAANHISMCCNKIKQQREREKKLYANMFEKFAQQDKEDSGVRFGWWDDKNQKPIVEELEKDDDKEEQEEMKKQKRKQLERLKEIAQARREELEKQKLVGKDAEDSETTEKIEEEQKKDGVNVEEDASYEANNKTTNEEQQKDEAN</sequence>
<evidence type="ECO:0000256" key="9">
    <source>
        <dbReference type="SAM" id="MobiDB-lite"/>
    </source>
</evidence>
<evidence type="ECO:0000259" key="10">
    <source>
        <dbReference type="PROSITE" id="PS50059"/>
    </source>
</evidence>
<dbReference type="EC" id="5.2.1.8" evidence="2 7"/>
<feature type="domain" description="PPIase FKBP-type" evidence="10">
    <location>
        <begin position="53"/>
        <end position="141"/>
    </location>
</feature>
<evidence type="ECO:0000256" key="1">
    <source>
        <dbReference type="ARBA" id="ARBA00000971"/>
    </source>
</evidence>
<dbReference type="PROSITE" id="PS50059">
    <property type="entry name" value="FKBP_PPIASE"/>
    <property type="match status" value="2"/>
</dbReference>
<dbReference type="InterPro" id="IPR011990">
    <property type="entry name" value="TPR-like_helical_dom_sf"/>
</dbReference>
<dbReference type="InterPro" id="IPR019734">
    <property type="entry name" value="TPR_rpt"/>
</dbReference>
<evidence type="ECO:0000256" key="6">
    <source>
        <dbReference type="ARBA" id="ARBA00023235"/>
    </source>
</evidence>
<organism evidence="11 12">
    <name type="scientific">Polyplax serrata</name>
    <name type="common">Common mouse louse</name>
    <dbReference type="NCBI Taxonomy" id="468196"/>
    <lineage>
        <taxon>Eukaryota</taxon>
        <taxon>Metazoa</taxon>
        <taxon>Ecdysozoa</taxon>
        <taxon>Arthropoda</taxon>
        <taxon>Hexapoda</taxon>
        <taxon>Insecta</taxon>
        <taxon>Pterygota</taxon>
        <taxon>Neoptera</taxon>
        <taxon>Paraneoptera</taxon>
        <taxon>Psocodea</taxon>
        <taxon>Troctomorpha</taxon>
        <taxon>Phthiraptera</taxon>
        <taxon>Anoplura</taxon>
        <taxon>Polyplacidae</taxon>
        <taxon>Polyplax</taxon>
    </lineage>
</organism>
<dbReference type="PANTHER" id="PTHR46512:SF9">
    <property type="entry name" value="PEPTIDYLPROLYL ISOMERASE"/>
    <property type="match status" value="1"/>
</dbReference>
<dbReference type="Gene3D" id="3.10.50.40">
    <property type="match status" value="2"/>
</dbReference>
<protein>
    <recommendedName>
        <fullName evidence="2 7">peptidylprolyl isomerase</fullName>
        <ecNumber evidence="2 7">5.2.1.8</ecNumber>
    </recommendedName>
</protein>
<dbReference type="SUPFAM" id="SSF48452">
    <property type="entry name" value="TPR-like"/>
    <property type="match status" value="1"/>
</dbReference>
<dbReference type="FunFam" id="3.10.50.40:FF:000006">
    <property type="entry name" value="Peptidyl-prolyl cis-trans isomerase"/>
    <property type="match status" value="1"/>
</dbReference>
<dbReference type="Gene3D" id="1.25.40.10">
    <property type="entry name" value="Tetratricopeptide repeat domain"/>
    <property type="match status" value="1"/>
</dbReference>
<feature type="repeat" description="TPR" evidence="8">
    <location>
        <begin position="322"/>
        <end position="355"/>
    </location>
</feature>